<dbReference type="CDD" id="cd02440">
    <property type="entry name" value="AdoMet_MTases"/>
    <property type="match status" value="1"/>
</dbReference>
<dbReference type="GO" id="GO:0032259">
    <property type="term" value="P:methylation"/>
    <property type="evidence" value="ECO:0007669"/>
    <property type="project" value="UniProtKB-KW"/>
</dbReference>
<dbReference type="Proteomes" id="UP000051562">
    <property type="component" value="Unassembled WGS sequence"/>
</dbReference>
<keyword evidence="4" id="KW-0949">S-adenosyl-L-methionine</keyword>
<comment type="similarity">
    <text evidence="1">Belongs to the CFA/CMAS family.</text>
</comment>
<dbReference type="PIRSF" id="PIRSF003085">
    <property type="entry name" value="CMAS"/>
    <property type="match status" value="1"/>
</dbReference>
<dbReference type="InterPro" id="IPR003333">
    <property type="entry name" value="CMAS"/>
</dbReference>
<dbReference type="EMBL" id="LMAR01000044">
    <property type="protein sequence ID" value="KQK29875.1"/>
    <property type="molecule type" value="Genomic_DNA"/>
</dbReference>
<keyword evidence="5" id="KW-0443">Lipid metabolism</keyword>
<proteinExistence type="inferred from homology"/>
<dbReference type="OrthoDB" id="9782855at2"/>
<dbReference type="Proteomes" id="UP000190130">
    <property type="component" value="Unassembled WGS sequence"/>
</dbReference>
<dbReference type="GO" id="GO:0008168">
    <property type="term" value="F:methyltransferase activity"/>
    <property type="evidence" value="ECO:0007669"/>
    <property type="project" value="UniProtKB-KW"/>
</dbReference>
<dbReference type="GO" id="GO:0008610">
    <property type="term" value="P:lipid biosynthetic process"/>
    <property type="evidence" value="ECO:0007669"/>
    <property type="project" value="InterPro"/>
</dbReference>
<dbReference type="STRING" id="53254.SAMN05660750_01846"/>
<evidence type="ECO:0000313" key="7">
    <source>
        <dbReference type="EMBL" id="KQK29875.1"/>
    </source>
</evidence>
<keyword evidence="3" id="KW-0808">Transferase</keyword>
<evidence type="ECO:0000313" key="10">
    <source>
        <dbReference type="Proteomes" id="UP000190130"/>
    </source>
</evidence>
<evidence type="ECO:0000256" key="4">
    <source>
        <dbReference type="ARBA" id="ARBA00022691"/>
    </source>
</evidence>
<reference evidence="7 9" key="1">
    <citation type="submission" date="2015-10" db="EMBL/GenBank/DDBJ databases">
        <title>Draft genome of Bosea thiooxidans.</title>
        <authorList>
            <person name="Wang X."/>
        </authorList>
    </citation>
    <scope>NUCLEOTIDE SEQUENCE [LARGE SCALE GENOMIC DNA]</scope>
    <source>
        <strain evidence="7 9">CGMCC 9174</strain>
    </source>
</reference>
<dbReference type="PANTHER" id="PTHR43667:SF1">
    <property type="entry name" value="CYCLOPROPANE-FATTY-ACYL-PHOSPHOLIPID SYNTHASE"/>
    <property type="match status" value="1"/>
</dbReference>
<dbReference type="Pfam" id="PF25371">
    <property type="entry name" value="DUF7884"/>
    <property type="match status" value="1"/>
</dbReference>
<evidence type="ECO:0000256" key="3">
    <source>
        <dbReference type="ARBA" id="ARBA00022679"/>
    </source>
</evidence>
<name>A0A0Q3KJY4_9HYPH</name>
<evidence type="ECO:0000259" key="6">
    <source>
        <dbReference type="Pfam" id="PF25371"/>
    </source>
</evidence>
<sequence>MHSLIARMLSRLAIEPRIDVVFPDGTLQSIGQGAAPRLRMRIVDAPTELKLALNPELALGEAVMDGRVVVEQGSLYDLLDALVAAVHKARPQGWGKTLSGLRTAIRRFQQHNTPALAKRNVAHHYDLKSDFFRLFLDPDMQYSCAYFAQPDMTLAEAQLAKKRHIMGKLDLAPGQRVLDIGCGWGGMALSIAGETGASVTGVTLSEEQLAIARQRGAESGLPVEFRLQDYRHLTEPFDRIVSVGMFEHVGVGYYRDYFRKVRELLTEDGVALIHTIGRSTPPGATNPFIAKYIFPGGYIPAMSEVTAAIEKEGLVVTDVEVLRIHYAETLKAWRENFLARRDEAVAMYDERFARMWEFYLAASEASFRHDDLVVFQFQLAKRLDGLPITRGYIEEREGELGRERATGKVKAAEL</sequence>
<keyword evidence="9" id="KW-1185">Reference proteome</keyword>
<keyword evidence="2" id="KW-0489">Methyltransferase</keyword>
<evidence type="ECO:0000256" key="5">
    <source>
        <dbReference type="ARBA" id="ARBA00023098"/>
    </source>
</evidence>
<dbReference type="Pfam" id="PF02353">
    <property type="entry name" value="CMAS"/>
    <property type="match status" value="1"/>
</dbReference>
<protein>
    <submittedName>
        <fullName evidence="7">Cyclopropane-fatty-acyl-phospholipid synthase</fullName>
    </submittedName>
</protein>
<evidence type="ECO:0000313" key="8">
    <source>
        <dbReference type="EMBL" id="SKB68281.1"/>
    </source>
</evidence>
<dbReference type="EMBL" id="FUYX01000004">
    <property type="protein sequence ID" value="SKB68281.1"/>
    <property type="molecule type" value="Genomic_DNA"/>
</dbReference>
<reference evidence="8 10" key="2">
    <citation type="submission" date="2017-02" db="EMBL/GenBank/DDBJ databases">
        <authorList>
            <person name="Peterson S.W."/>
        </authorList>
    </citation>
    <scope>NUCLEOTIDE SEQUENCE [LARGE SCALE GENOMIC DNA]</scope>
    <source>
        <strain evidence="8 10">DSM 9653</strain>
    </source>
</reference>
<dbReference type="InterPro" id="IPR057206">
    <property type="entry name" value="DUF7884"/>
</dbReference>
<feature type="domain" description="DUF7884" evidence="6">
    <location>
        <begin position="15"/>
        <end position="83"/>
    </location>
</feature>
<dbReference type="InterPro" id="IPR050723">
    <property type="entry name" value="CFA/CMAS"/>
</dbReference>
<dbReference type="Gene3D" id="3.40.50.150">
    <property type="entry name" value="Vaccinia Virus protein VP39"/>
    <property type="match status" value="1"/>
</dbReference>
<dbReference type="AlphaFoldDB" id="A0A0Q3KJY4"/>
<evidence type="ECO:0000256" key="2">
    <source>
        <dbReference type="ARBA" id="ARBA00022603"/>
    </source>
</evidence>
<organism evidence="7 9">
    <name type="scientific">Bosea thiooxidans</name>
    <dbReference type="NCBI Taxonomy" id="53254"/>
    <lineage>
        <taxon>Bacteria</taxon>
        <taxon>Pseudomonadati</taxon>
        <taxon>Pseudomonadota</taxon>
        <taxon>Alphaproteobacteria</taxon>
        <taxon>Hyphomicrobiales</taxon>
        <taxon>Boseaceae</taxon>
        <taxon>Bosea</taxon>
    </lineage>
</organism>
<dbReference type="SUPFAM" id="SSF53335">
    <property type="entry name" value="S-adenosyl-L-methionine-dependent methyltransferases"/>
    <property type="match status" value="1"/>
</dbReference>
<accession>A0A0Q3KJY4</accession>
<gene>
    <name evidence="7" type="ORF">ARD30_15550</name>
    <name evidence="8" type="ORF">SAMN05660750_01846</name>
</gene>
<evidence type="ECO:0000313" key="9">
    <source>
        <dbReference type="Proteomes" id="UP000051562"/>
    </source>
</evidence>
<dbReference type="PANTHER" id="PTHR43667">
    <property type="entry name" value="CYCLOPROPANE-FATTY-ACYL-PHOSPHOLIPID SYNTHASE"/>
    <property type="match status" value="1"/>
</dbReference>
<dbReference type="InterPro" id="IPR029063">
    <property type="entry name" value="SAM-dependent_MTases_sf"/>
</dbReference>
<evidence type="ECO:0000256" key="1">
    <source>
        <dbReference type="ARBA" id="ARBA00010815"/>
    </source>
</evidence>